<evidence type="ECO:0008006" key="3">
    <source>
        <dbReference type="Google" id="ProtNLM"/>
    </source>
</evidence>
<accession>A0ABT8RZ09</accession>
<name>A0ABT8RZ09_9BURK</name>
<dbReference type="Proteomes" id="UP001169027">
    <property type="component" value="Unassembled WGS sequence"/>
</dbReference>
<organism evidence="1 2">
    <name type="scientific">Variovorax ginsengisoli</name>
    <dbReference type="NCBI Taxonomy" id="363844"/>
    <lineage>
        <taxon>Bacteria</taxon>
        <taxon>Pseudomonadati</taxon>
        <taxon>Pseudomonadota</taxon>
        <taxon>Betaproteobacteria</taxon>
        <taxon>Burkholderiales</taxon>
        <taxon>Comamonadaceae</taxon>
        <taxon>Variovorax</taxon>
    </lineage>
</organism>
<evidence type="ECO:0000313" key="1">
    <source>
        <dbReference type="EMBL" id="MDO1531912.1"/>
    </source>
</evidence>
<dbReference type="RefSeq" id="WP_301805565.1">
    <property type="nucleotide sequence ID" value="NZ_JAUJZH010000003.1"/>
</dbReference>
<proteinExistence type="predicted"/>
<sequence>MKREELPPIAIFLCDESGIMAQPWAEAGVECYCVDMSHSIRRERVEGLIHYVWGDCRTWRPPEGRRIVFVAAFPPCTHVTGAGARDFVIKGGMMLRDALETFEACRTVASWSGAPYLIENPVGVLSSIPHIGKPDHYFHPSQYTGFELTDNYTKLTALWVGNGFVMPEPFEAEGLGEPDDRIHKASPGADRATIRSKTPAGFARAVFQANYRRELESA</sequence>
<reference evidence="1" key="1">
    <citation type="submission" date="2023-06" db="EMBL/GenBank/DDBJ databases">
        <authorList>
            <person name="Jiang Y."/>
            <person name="Liu Q."/>
        </authorList>
    </citation>
    <scope>NUCLEOTIDE SEQUENCE</scope>
    <source>
        <strain evidence="1">CGMCC 1.12090</strain>
    </source>
</reference>
<keyword evidence="2" id="KW-1185">Reference proteome</keyword>
<protein>
    <recommendedName>
        <fullName evidence="3">DNA cytosine methyltransferase</fullName>
    </recommendedName>
</protein>
<dbReference type="EMBL" id="JAUKVY010000003">
    <property type="protein sequence ID" value="MDO1531912.1"/>
    <property type="molecule type" value="Genomic_DNA"/>
</dbReference>
<gene>
    <name evidence="1" type="ORF">Q2T77_06405</name>
</gene>
<comment type="caution">
    <text evidence="1">The sequence shown here is derived from an EMBL/GenBank/DDBJ whole genome shotgun (WGS) entry which is preliminary data.</text>
</comment>
<evidence type="ECO:0000313" key="2">
    <source>
        <dbReference type="Proteomes" id="UP001169027"/>
    </source>
</evidence>